<dbReference type="AlphaFoldDB" id="A0A3E2NVU5"/>
<keyword evidence="2" id="KW-1185">Reference proteome</keyword>
<evidence type="ECO:0000313" key="1">
    <source>
        <dbReference type="EMBL" id="RFZ85144.1"/>
    </source>
</evidence>
<name>A0A3E2NVU5_9SPHI</name>
<organism evidence="1 2">
    <name type="scientific">Mucilaginibacter terrenus</name>
    <dbReference type="NCBI Taxonomy" id="2482727"/>
    <lineage>
        <taxon>Bacteria</taxon>
        <taxon>Pseudomonadati</taxon>
        <taxon>Bacteroidota</taxon>
        <taxon>Sphingobacteriia</taxon>
        <taxon>Sphingobacteriales</taxon>
        <taxon>Sphingobacteriaceae</taxon>
        <taxon>Mucilaginibacter</taxon>
    </lineage>
</organism>
<dbReference type="Proteomes" id="UP000260823">
    <property type="component" value="Unassembled WGS sequence"/>
</dbReference>
<sequence length="103" mass="10985">MILNETNANSVKYGFEGNNGKIIISLRLMNDNQVLLTLADSDKGPGKEFDIDKASPLGMERIKALCKPVGGKLRIKNNGGAAISIVINLETAADEAAAHDLFT</sequence>
<evidence type="ECO:0000313" key="2">
    <source>
        <dbReference type="Proteomes" id="UP000260823"/>
    </source>
</evidence>
<accession>A0A3E2NVU5</accession>
<gene>
    <name evidence="1" type="ORF">DYU05_05960</name>
</gene>
<reference evidence="1 2" key="1">
    <citation type="submission" date="2018-08" db="EMBL/GenBank/DDBJ databases">
        <title>Mucilaginibacter terrae sp. nov., isolated from manganese diggings.</title>
        <authorList>
            <person name="Huang Y."/>
            <person name="Zhou Z."/>
        </authorList>
    </citation>
    <scope>NUCLEOTIDE SEQUENCE [LARGE SCALE GENOMIC DNA]</scope>
    <source>
        <strain evidence="1 2">ZH6</strain>
    </source>
</reference>
<dbReference type="InterPro" id="IPR036890">
    <property type="entry name" value="HATPase_C_sf"/>
</dbReference>
<protein>
    <recommendedName>
        <fullName evidence="3">Histidine kinase/HSP90-like ATPase domain-containing protein</fullName>
    </recommendedName>
</protein>
<comment type="caution">
    <text evidence="1">The sequence shown here is derived from an EMBL/GenBank/DDBJ whole genome shotgun (WGS) entry which is preliminary data.</text>
</comment>
<proteinExistence type="predicted"/>
<dbReference type="EMBL" id="QWDE01000001">
    <property type="protein sequence ID" value="RFZ85144.1"/>
    <property type="molecule type" value="Genomic_DNA"/>
</dbReference>
<dbReference type="Gene3D" id="3.30.565.10">
    <property type="entry name" value="Histidine kinase-like ATPase, C-terminal domain"/>
    <property type="match status" value="1"/>
</dbReference>
<evidence type="ECO:0008006" key="3">
    <source>
        <dbReference type="Google" id="ProtNLM"/>
    </source>
</evidence>
<dbReference type="SUPFAM" id="SSF55874">
    <property type="entry name" value="ATPase domain of HSP90 chaperone/DNA topoisomerase II/histidine kinase"/>
    <property type="match status" value="1"/>
</dbReference>